<evidence type="ECO:0000256" key="2">
    <source>
        <dbReference type="SAM" id="MobiDB-lite"/>
    </source>
</evidence>
<gene>
    <name evidence="4" type="ORF">LshimejAT787_1104410</name>
</gene>
<evidence type="ECO:0000256" key="1">
    <source>
        <dbReference type="ARBA" id="ARBA00009129"/>
    </source>
</evidence>
<protein>
    <submittedName>
        <fullName evidence="4">Mismatched base pair and cruciform DNA recognition protein</fullName>
    </submittedName>
</protein>
<accession>A0A9P3PVH6</accession>
<evidence type="ECO:0000259" key="3">
    <source>
        <dbReference type="Pfam" id="PF05532"/>
    </source>
</evidence>
<feature type="region of interest" description="Disordered" evidence="2">
    <location>
        <begin position="1"/>
        <end position="63"/>
    </location>
</feature>
<proteinExistence type="inferred from homology"/>
<comment type="similarity">
    <text evidence="1">Belongs to the UPF0337 (CsbD) family.</text>
</comment>
<feature type="compositionally biased region" description="Polar residues" evidence="2">
    <location>
        <begin position="45"/>
        <end position="58"/>
    </location>
</feature>
<feature type="compositionally biased region" description="Polar residues" evidence="2">
    <location>
        <begin position="104"/>
        <end position="119"/>
    </location>
</feature>
<reference evidence="4" key="1">
    <citation type="submission" date="2022-07" db="EMBL/GenBank/DDBJ databases">
        <title>The genome of Lyophyllum shimeji provides insight into the initial evolution of ectomycorrhizal fungal genome.</title>
        <authorList>
            <person name="Kobayashi Y."/>
            <person name="Shibata T."/>
            <person name="Hirakawa H."/>
            <person name="Shigenobu S."/>
            <person name="Nishiyama T."/>
            <person name="Yamada A."/>
            <person name="Hasebe M."/>
            <person name="Kawaguchi M."/>
        </authorList>
    </citation>
    <scope>NUCLEOTIDE SEQUENCE</scope>
    <source>
        <strain evidence="4">AT787</strain>
    </source>
</reference>
<comment type="caution">
    <text evidence="4">The sequence shown here is derived from an EMBL/GenBank/DDBJ whole genome shotgun (WGS) entry which is preliminary data.</text>
</comment>
<evidence type="ECO:0000313" key="4">
    <source>
        <dbReference type="EMBL" id="GLB42426.1"/>
    </source>
</evidence>
<dbReference type="OrthoDB" id="9999611at2759"/>
<sequence>MSSERSRSPGSSSPGSSWTSSGPSKASGQYHQLKGSVVETVGDVTGSQSWKESGQQERAQGEAEYKAAQAKEYIEGAMDRIGGKKESVLGALSGDRPLEARGNLRQSKGEMQQEVNKPI</sequence>
<dbReference type="Proteomes" id="UP001063166">
    <property type="component" value="Unassembled WGS sequence"/>
</dbReference>
<evidence type="ECO:0000313" key="5">
    <source>
        <dbReference type="Proteomes" id="UP001063166"/>
    </source>
</evidence>
<organism evidence="4 5">
    <name type="scientific">Lyophyllum shimeji</name>
    <name type="common">Hon-shimeji</name>
    <name type="synonym">Tricholoma shimeji</name>
    <dbReference type="NCBI Taxonomy" id="47721"/>
    <lineage>
        <taxon>Eukaryota</taxon>
        <taxon>Fungi</taxon>
        <taxon>Dikarya</taxon>
        <taxon>Basidiomycota</taxon>
        <taxon>Agaricomycotina</taxon>
        <taxon>Agaricomycetes</taxon>
        <taxon>Agaricomycetidae</taxon>
        <taxon>Agaricales</taxon>
        <taxon>Tricholomatineae</taxon>
        <taxon>Lyophyllaceae</taxon>
        <taxon>Lyophyllum</taxon>
    </lineage>
</organism>
<dbReference type="PANTHER" id="PTHR40460">
    <property type="entry name" value="CHROMOSOME 1, WHOLE GENOME SHOTGUN SEQUENCE"/>
    <property type="match status" value="1"/>
</dbReference>
<feature type="compositionally biased region" description="Low complexity" evidence="2">
    <location>
        <begin position="8"/>
        <end position="28"/>
    </location>
</feature>
<dbReference type="InterPro" id="IPR008462">
    <property type="entry name" value="CsbD"/>
</dbReference>
<dbReference type="PANTHER" id="PTHR40460:SF1">
    <property type="entry name" value="CSBD-LIKE DOMAIN-CONTAINING PROTEIN"/>
    <property type="match status" value="1"/>
</dbReference>
<dbReference type="SUPFAM" id="SSF69047">
    <property type="entry name" value="Hypothetical protein YjbJ"/>
    <property type="match status" value="2"/>
</dbReference>
<name>A0A9P3PVH6_LYOSH</name>
<dbReference type="Pfam" id="PF05532">
    <property type="entry name" value="CsbD"/>
    <property type="match status" value="1"/>
</dbReference>
<feature type="region of interest" description="Disordered" evidence="2">
    <location>
        <begin position="92"/>
        <end position="119"/>
    </location>
</feature>
<feature type="domain" description="CsbD-like" evidence="3">
    <location>
        <begin position="25"/>
        <end position="75"/>
    </location>
</feature>
<keyword evidence="5" id="KW-1185">Reference proteome</keyword>
<dbReference type="InterPro" id="IPR036629">
    <property type="entry name" value="YjbJ_sf"/>
</dbReference>
<dbReference type="AlphaFoldDB" id="A0A9P3PVH6"/>
<dbReference type="EMBL" id="BRPK01000011">
    <property type="protein sequence ID" value="GLB42426.1"/>
    <property type="molecule type" value="Genomic_DNA"/>
</dbReference>